<accession>A0AAU9M5P2</accession>
<dbReference type="EMBL" id="CAKMRJ010001112">
    <property type="protein sequence ID" value="CAH1421867.1"/>
    <property type="molecule type" value="Genomic_DNA"/>
</dbReference>
<keyword evidence="3" id="KW-1185">Reference proteome</keyword>
<organism evidence="2 3">
    <name type="scientific">Lactuca virosa</name>
    <dbReference type="NCBI Taxonomy" id="75947"/>
    <lineage>
        <taxon>Eukaryota</taxon>
        <taxon>Viridiplantae</taxon>
        <taxon>Streptophyta</taxon>
        <taxon>Embryophyta</taxon>
        <taxon>Tracheophyta</taxon>
        <taxon>Spermatophyta</taxon>
        <taxon>Magnoliopsida</taxon>
        <taxon>eudicotyledons</taxon>
        <taxon>Gunneridae</taxon>
        <taxon>Pentapetalae</taxon>
        <taxon>asterids</taxon>
        <taxon>campanulids</taxon>
        <taxon>Asterales</taxon>
        <taxon>Asteraceae</taxon>
        <taxon>Cichorioideae</taxon>
        <taxon>Cichorieae</taxon>
        <taxon>Lactucinae</taxon>
        <taxon>Lactuca</taxon>
    </lineage>
</organism>
<name>A0AAU9M5P2_9ASTR</name>
<comment type="caution">
    <text evidence="2">The sequence shown here is derived from an EMBL/GenBank/DDBJ whole genome shotgun (WGS) entry which is preliminary data.</text>
</comment>
<proteinExistence type="predicted"/>
<gene>
    <name evidence="2" type="ORF">LVIROSA_LOCUS9242</name>
</gene>
<reference evidence="2 3" key="1">
    <citation type="submission" date="2022-01" db="EMBL/GenBank/DDBJ databases">
        <authorList>
            <person name="Xiong W."/>
            <person name="Schranz E."/>
        </authorList>
    </citation>
    <scope>NUCLEOTIDE SEQUENCE [LARGE SCALE GENOMIC DNA]</scope>
</reference>
<evidence type="ECO:0000313" key="2">
    <source>
        <dbReference type="EMBL" id="CAH1421867.1"/>
    </source>
</evidence>
<dbReference type="Proteomes" id="UP001157418">
    <property type="component" value="Unassembled WGS sequence"/>
</dbReference>
<feature type="region of interest" description="Disordered" evidence="1">
    <location>
        <begin position="124"/>
        <end position="150"/>
    </location>
</feature>
<evidence type="ECO:0000256" key="1">
    <source>
        <dbReference type="SAM" id="MobiDB-lite"/>
    </source>
</evidence>
<dbReference type="AlphaFoldDB" id="A0AAU9M5P2"/>
<sequence>MMLLEQTITPIHTVITGEASKEGGSTVTVAPTTGHEQPVDRGQPIFVVVPTQSTPIQAPQLAVIPSSTTLPTVEDASATSSLFQQLPPNQMAGAQPMVFQTPPPPNQMASATSGFPDATTAKLDGRCITGGSPDTTTAKPDGRRTTGGFL</sequence>
<protein>
    <submittedName>
        <fullName evidence="2">Uncharacterized protein</fullName>
    </submittedName>
</protein>
<evidence type="ECO:0000313" key="3">
    <source>
        <dbReference type="Proteomes" id="UP001157418"/>
    </source>
</evidence>
<feature type="compositionally biased region" description="Polar residues" evidence="1">
    <location>
        <begin position="23"/>
        <end position="35"/>
    </location>
</feature>
<feature type="region of interest" description="Disordered" evidence="1">
    <location>
        <begin position="17"/>
        <end position="40"/>
    </location>
</feature>